<gene>
    <name evidence="2" type="ORF">EV356DRAFT_258960</name>
</gene>
<keyword evidence="3" id="KW-1185">Reference proteome</keyword>
<feature type="compositionally biased region" description="Basic and acidic residues" evidence="1">
    <location>
        <begin position="551"/>
        <end position="562"/>
    </location>
</feature>
<dbReference type="AlphaFoldDB" id="A0A6A6H295"/>
<feature type="region of interest" description="Disordered" evidence="1">
    <location>
        <begin position="63"/>
        <end position="138"/>
    </location>
</feature>
<feature type="compositionally biased region" description="Polar residues" evidence="1">
    <location>
        <begin position="85"/>
        <end position="99"/>
    </location>
</feature>
<evidence type="ECO:0000313" key="2">
    <source>
        <dbReference type="EMBL" id="KAF2232206.1"/>
    </source>
</evidence>
<evidence type="ECO:0000313" key="3">
    <source>
        <dbReference type="Proteomes" id="UP000800092"/>
    </source>
</evidence>
<dbReference type="EMBL" id="ML991818">
    <property type="protein sequence ID" value="KAF2232206.1"/>
    <property type="molecule type" value="Genomic_DNA"/>
</dbReference>
<feature type="compositionally biased region" description="Polar residues" evidence="1">
    <location>
        <begin position="579"/>
        <end position="601"/>
    </location>
</feature>
<proteinExistence type="predicted"/>
<organism evidence="2 3">
    <name type="scientific">Viridothelium virens</name>
    <name type="common">Speckled blister lichen</name>
    <name type="synonym">Trypethelium virens</name>
    <dbReference type="NCBI Taxonomy" id="1048519"/>
    <lineage>
        <taxon>Eukaryota</taxon>
        <taxon>Fungi</taxon>
        <taxon>Dikarya</taxon>
        <taxon>Ascomycota</taxon>
        <taxon>Pezizomycotina</taxon>
        <taxon>Dothideomycetes</taxon>
        <taxon>Dothideomycetes incertae sedis</taxon>
        <taxon>Trypetheliales</taxon>
        <taxon>Trypetheliaceae</taxon>
        <taxon>Viridothelium</taxon>
    </lineage>
</organism>
<feature type="compositionally biased region" description="Polar residues" evidence="1">
    <location>
        <begin position="318"/>
        <end position="339"/>
    </location>
</feature>
<feature type="region of interest" description="Disordered" evidence="1">
    <location>
        <begin position="488"/>
        <end position="632"/>
    </location>
</feature>
<evidence type="ECO:0000256" key="1">
    <source>
        <dbReference type="SAM" id="MobiDB-lite"/>
    </source>
</evidence>
<feature type="region of interest" description="Disordered" evidence="1">
    <location>
        <begin position="298"/>
        <end position="476"/>
    </location>
</feature>
<protein>
    <submittedName>
        <fullName evidence="2">Uncharacterized protein</fullName>
    </submittedName>
</protein>
<dbReference type="Proteomes" id="UP000800092">
    <property type="component" value="Unassembled WGS sequence"/>
</dbReference>
<sequence length="722" mass="78491">MATAMHIPESSIEELFLSMQKQVSDLERVMNQRFDRLEKLVLLSTQDRISDMKHNMEKRFDHFEQQLIGRPPRTPGGPKSLDSPPDSNDSGVKNDSVFQAGTEAVKSSKGPESDRCASDPFVNSTEQNDGMEHERTSGNLKFTNPAKVVTLGPEHFTNVRAPNTAMDSPLHDLDISIETPSTTVKSSVPDGEIFPDGTRQLEGPQLESAKVVTESMDQPSPDDLEVSHIEPEAQTAEVVAENVDQLSSDHTEVSHVEPEAQTVDLQTHAKPENESIPAAINADVVEQTSVTALDEASAIASKKEADEPSEEIEPQLPSGGSQQTFCNSPSTDPTMPQNRPNRDDFCYGPTYYALVYGEQHGGSQNDTSERRSSLAAEPLLPQDCPSKDESCSGPSSDELHQGPLTADMSDGTKSQSPADPTMPQHRPNRDDLQYGPTYHALTHDESTGTVNDADELETSFKDPTMPQNRPDGDGLCFGPFYQALVKGITEKGSEEVTDDPQPVLGPENEQEAQLVEQQVPLEDSAPTEAFKADSEPIDALPEPAEASIDASEQHESKTHFRDTSSSSGNDNGTSEDGNVSTSPNTGDDGNVSTFPTSGNDGSENRKTDIQNSETCSGLAKASDDQESALSVEDRSIPKHRRLSLKEEHINSIIEEMRVISSKPRLNPLEIIKKSLAALFAHGNELASDFYQAIDTATQCHKTTDECKIEVLPTSDVANELTE</sequence>
<name>A0A6A6H295_VIRVR</name>
<reference evidence="2" key="1">
    <citation type="journal article" date="2020" name="Stud. Mycol.">
        <title>101 Dothideomycetes genomes: a test case for predicting lifestyles and emergence of pathogens.</title>
        <authorList>
            <person name="Haridas S."/>
            <person name="Albert R."/>
            <person name="Binder M."/>
            <person name="Bloem J."/>
            <person name="Labutti K."/>
            <person name="Salamov A."/>
            <person name="Andreopoulos B."/>
            <person name="Baker S."/>
            <person name="Barry K."/>
            <person name="Bills G."/>
            <person name="Bluhm B."/>
            <person name="Cannon C."/>
            <person name="Castanera R."/>
            <person name="Culley D."/>
            <person name="Daum C."/>
            <person name="Ezra D."/>
            <person name="Gonzalez J."/>
            <person name="Henrissat B."/>
            <person name="Kuo A."/>
            <person name="Liang C."/>
            <person name="Lipzen A."/>
            <person name="Lutzoni F."/>
            <person name="Magnuson J."/>
            <person name="Mondo S."/>
            <person name="Nolan M."/>
            <person name="Ohm R."/>
            <person name="Pangilinan J."/>
            <person name="Park H.-J."/>
            <person name="Ramirez L."/>
            <person name="Alfaro M."/>
            <person name="Sun H."/>
            <person name="Tritt A."/>
            <person name="Yoshinaga Y."/>
            <person name="Zwiers L.-H."/>
            <person name="Turgeon B."/>
            <person name="Goodwin S."/>
            <person name="Spatafora J."/>
            <person name="Crous P."/>
            <person name="Grigoriev I."/>
        </authorList>
    </citation>
    <scope>NUCLEOTIDE SEQUENCE</scope>
    <source>
        <strain evidence="2">Tuck. ex Michener</strain>
    </source>
</reference>
<accession>A0A6A6H295</accession>
<feature type="compositionally biased region" description="Low complexity" evidence="1">
    <location>
        <begin position="563"/>
        <end position="578"/>
    </location>
</feature>